<reference evidence="1" key="1">
    <citation type="submission" date="2020-02" db="EMBL/GenBank/DDBJ databases">
        <authorList>
            <person name="Meier V. D."/>
        </authorList>
    </citation>
    <scope>NUCLEOTIDE SEQUENCE</scope>
    <source>
        <strain evidence="1">AVDCRST_MAG76</strain>
    </source>
</reference>
<dbReference type="GO" id="GO:0016137">
    <property type="term" value="P:glycoside metabolic process"/>
    <property type="evidence" value="ECO:0007669"/>
    <property type="project" value="UniProtKB-ARBA"/>
</dbReference>
<gene>
    <name evidence="1" type="ORF">AVDCRST_MAG76-225</name>
</gene>
<evidence type="ECO:0008006" key="2">
    <source>
        <dbReference type="Google" id="ProtNLM"/>
    </source>
</evidence>
<dbReference type="InterPro" id="IPR003737">
    <property type="entry name" value="GlcNAc_PI_deacetylase-related"/>
</dbReference>
<dbReference type="GO" id="GO:0016811">
    <property type="term" value="F:hydrolase activity, acting on carbon-nitrogen (but not peptide) bonds, in linear amides"/>
    <property type="evidence" value="ECO:0007669"/>
    <property type="project" value="TreeGrafter"/>
</dbReference>
<organism evidence="1">
    <name type="scientific">uncultured Acidimicrobiales bacterium</name>
    <dbReference type="NCBI Taxonomy" id="310071"/>
    <lineage>
        <taxon>Bacteria</taxon>
        <taxon>Bacillati</taxon>
        <taxon>Actinomycetota</taxon>
        <taxon>Acidimicrobiia</taxon>
        <taxon>Acidimicrobiales</taxon>
        <taxon>environmental samples</taxon>
    </lineage>
</organism>
<dbReference type="InterPro" id="IPR024078">
    <property type="entry name" value="LmbE-like_dom_sf"/>
</dbReference>
<protein>
    <recommendedName>
        <fullName evidence="2">PIG-L family deacetylase</fullName>
    </recommendedName>
</protein>
<sequence>MASAYLVEEVPSRALAVYAHPDDVEVACGGTLAGWARAGCQAHLVVVCQGDKGTTDPDADPLALAATRADEVAAAAQVLGLASHQMLGIPDGEVELTSQLIGDLVAAVRAVRAEVVVAPDPTALLFGRRYVNHRDHRVVGAASLDAVAPAAAMPHYFPGRGPAWSVRELWLSGTFEPDAHVDVEPVLAIKAAALACHRTQVDLPGELLRSVVEQRAEDAGRAAGVRYAESFRRMLLG</sequence>
<proteinExistence type="predicted"/>
<accession>A0A6J4H2F1</accession>
<dbReference type="Gene3D" id="3.40.50.10320">
    <property type="entry name" value="LmbE-like"/>
    <property type="match status" value="1"/>
</dbReference>
<evidence type="ECO:0000313" key="1">
    <source>
        <dbReference type="EMBL" id="CAA9213050.1"/>
    </source>
</evidence>
<dbReference type="EMBL" id="CADCSZ010000015">
    <property type="protein sequence ID" value="CAA9213050.1"/>
    <property type="molecule type" value="Genomic_DNA"/>
</dbReference>
<name>A0A6J4H2F1_9ACTN</name>
<dbReference type="SUPFAM" id="SSF102588">
    <property type="entry name" value="LmbE-like"/>
    <property type="match status" value="1"/>
</dbReference>
<dbReference type="PANTHER" id="PTHR12993">
    <property type="entry name" value="N-ACETYLGLUCOSAMINYL-PHOSPHATIDYLINOSITOL DE-N-ACETYLASE-RELATED"/>
    <property type="match status" value="1"/>
</dbReference>
<dbReference type="AlphaFoldDB" id="A0A6J4H2F1"/>
<dbReference type="Pfam" id="PF02585">
    <property type="entry name" value="PIG-L"/>
    <property type="match status" value="1"/>
</dbReference>
<dbReference type="PANTHER" id="PTHR12993:SF28">
    <property type="entry name" value="LMBE FAMILY PROTEIN"/>
    <property type="match status" value="1"/>
</dbReference>